<dbReference type="Pfam" id="PF14501">
    <property type="entry name" value="HATPase_c_5"/>
    <property type="match status" value="1"/>
</dbReference>
<feature type="transmembrane region" description="Helical" evidence="1">
    <location>
        <begin position="132"/>
        <end position="153"/>
    </location>
</feature>
<comment type="caution">
    <text evidence="3">The sequence shown here is derived from an EMBL/GenBank/DDBJ whole genome shotgun (WGS) entry which is preliminary data.</text>
</comment>
<keyword evidence="1" id="KW-1133">Transmembrane helix</keyword>
<keyword evidence="1" id="KW-0812">Transmembrane</keyword>
<keyword evidence="4" id="KW-1185">Reference proteome</keyword>
<dbReference type="SUPFAM" id="SSF55874">
    <property type="entry name" value="ATPase domain of HSP90 chaperone/DNA topoisomerase II/histidine kinase"/>
    <property type="match status" value="1"/>
</dbReference>
<dbReference type="InterPro" id="IPR036890">
    <property type="entry name" value="HATPase_C_sf"/>
</dbReference>
<feature type="transmembrane region" description="Helical" evidence="1">
    <location>
        <begin position="200"/>
        <end position="221"/>
    </location>
</feature>
<feature type="domain" description="Sensor histidine kinase NatK-like C-terminal" evidence="2">
    <location>
        <begin position="340"/>
        <end position="441"/>
    </location>
</feature>
<dbReference type="PANTHER" id="PTHR40448:SF1">
    <property type="entry name" value="TWO-COMPONENT SENSOR HISTIDINE KINASE"/>
    <property type="match status" value="1"/>
</dbReference>
<gene>
    <name evidence="3" type="ORF">NNA32_06830</name>
</gene>
<protein>
    <submittedName>
        <fullName evidence="3">GHKL domain-containing protein</fullName>
    </submittedName>
</protein>
<reference evidence="3" key="1">
    <citation type="submission" date="2022-06" db="EMBL/GenBank/DDBJ databases">
        <title>Antifungal cultures and metabolites of lactic acid bacteria for use in dairy fermentations.</title>
        <authorList>
            <person name="Zhao Z."/>
            <person name="Gaenzle M."/>
        </authorList>
    </citation>
    <scope>NUCLEOTIDE SEQUENCE</scope>
    <source>
        <strain evidence="3">FUA3126</strain>
    </source>
</reference>
<feature type="transmembrane region" description="Helical" evidence="1">
    <location>
        <begin position="6"/>
        <end position="24"/>
    </location>
</feature>
<feature type="transmembrane region" description="Helical" evidence="1">
    <location>
        <begin position="86"/>
        <end position="112"/>
    </location>
</feature>
<evidence type="ECO:0000256" key="1">
    <source>
        <dbReference type="SAM" id="Phobius"/>
    </source>
</evidence>
<dbReference type="Proteomes" id="UP001152867">
    <property type="component" value="Unassembled WGS sequence"/>
</dbReference>
<dbReference type="PANTHER" id="PTHR40448">
    <property type="entry name" value="TWO-COMPONENT SENSOR HISTIDINE KINASE"/>
    <property type="match status" value="1"/>
</dbReference>
<evidence type="ECO:0000259" key="2">
    <source>
        <dbReference type="Pfam" id="PF14501"/>
    </source>
</evidence>
<organism evidence="3 4">
    <name type="scientific">Furfurilactobacillus milii</name>
    <dbReference type="NCBI Taxonomy" id="2888272"/>
    <lineage>
        <taxon>Bacteria</taxon>
        <taxon>Bacillati</taxon>
        <taxon>Bacillota</taxon>
        <taxon>Bacilli</taxon>
        <taxon>Lactobacillales</taxon>
        <taxon>Lactobacillaceae</taxon>
        <taxon>Furfurilactobacillus</taxon>
    </lineage>
</organism>
<feature type="transmembrane region" description="Helical" evidence="1">
    <location>
        <begin position="174"/>
        <end position="194"/>
    </location>
</feature>
<feature type="transmembrane region" description="Helical" evidence="1">
    <location>
        <begin position="36"/>
        <end position="54"/>
    </location>
</feature>
<keyword evidence="1" id="KW-0472">Membrane</keyword>
<evidence type="ECO:0000313" key="3">
    <source>
        <dbReference type="EMBL" id="MDF9913964.1"/>
    </source>
</evidence>
<dbReference type="InterPro" id="IPR032834">
    <property type="entry name" value="NatK-like_C"/>
</dbReference>
<accession>A0ABT6DA19</accession>
<dbReference type="RefSeq" id="WP_178941765.1">
    <property type="nucleotide sequence ID" value="NZ_JAIWJH010000007.1"/>
</dbReference>
<sequence>MHLLMVIISCMSGYFGLITLDLVFRERVQLKWLPFWLILTGITMFFALALVARFPQAPMVIFSVIPLVLLNWWMLSYMIHAKKILLLPVVLLVNALYRFIGAITGMLINFMAANKQNTILMKGYFGKSATAMINMVGSTMTALPLVIICGLIAHHYARKYNFVTLLEELPADGYDYMLMGTFSALYLIVFTVALQHPVQWQAYAASVFTIGFAALYLQLIVSKNKRVAANQALQNLNTYGHALSDLNTNLETFSHDYKNIMLGMTEMIDHGDIDQLQSYFKDEIQPTLQQFVTHSAVYKQLDDVSDDYVRGILFEKLNQAAQRHVRLNIVINQQIDFPSMEHLNLIRILGNLLDNAIDEASTAGKIVDVVISQTESEVKIRINNQIAVNRTIDVTKLAQKYATNKKQHQGLGLTSIQRAQTSEIWVTTIIESHIFSTTIHIAKSGSHKALPSH</sequence>
<dbReference type="Gene3D" id="3.30.565.10">
    <property type="entry name" value="Histidine kinase-like ATPase, C-terminal domain"/>
    <property type="match status" value="1"/>
</dbReference>
<feature type="transmembrane region" description="Helical" evidence="1">
    <location>
        <begin position="60"/>
        <end position="79"/>
    </location>
</feature>
<name>A0ABT6DA19_9LACO</name>
<dbReference type="EMBL" id="JANDJP010000007">
    <property type="protein sequence ID" value="MDF9913964.1"/>
    <property type="molecule type" value="Genomic_DNA"/>
</dbReference>
<proteinExistence type="predicted"/>
<evidence type="ECO:0000313" key="4">
    <source>
        <dbReference type="Proteomes" id="UP001152867"/>
    </source>
</evidence>